<dbReference type="Proteomes" id="UP000256779">
    <property type="component" value="Unassembled WGS sequence"/>
</dbReference>
<dbReference type="PANTHER" id="PTHR43124:SF3">
    <property type="entry name" value="CHLORAMPHENICOL EFFLUX PUMP RV0191"/>
    <property type="match status" value="1"/>
</dbReference>
<feature type="transmembrane region" description="Helical" evidence="6">
    <location>
        <begin position="308"/>
        <end position="333"/>
    </location>
</feature>
<evidence type="ECO:0000256" key="2">
    <source>
        <dbReference type="ARBA" id="ARBA00022475"/>
    </source>
</evidence>
<dbReference type="Pfam" id="PF07690">
    <property type="entry name" value="MFS_1"/>
    <property type="match status" value="1"/>
</dbReference>
<keyword evidence="4 6" id="KW-1133">Transmembrane helix</keyword>
<feature type="transmembrane region" description="Helical" evidence="6">
    <location>
        <begin position="138"/>
        <end position="161"/>
    </location>
</feature>
<feature type="transmembrane region" description="Helical" evidence="6">
    <location>
        <begin position="52"/>
        <end position="72"/>
    </location>
</feature>
<feature type="transmembrane region" description="Helical" evidence="6">
    <location>
        <begin position="104"/>
        <end position="126"/>
    </location>
</feature>
<dbReference type="PANTHER" id="PTHR43124">
    <property type="entry name" value="PURINE EFFLUX PUMP PBUE"/>
    <property type="match status" value="1"/>
</dbReference>
<dbReference type="SUPFAM" id="SSF103473">
    <property type="entry name" value="MFS general substrate transporter"/>
    <property type="match status" value="1"/>
</dbReference>
<evidence type="ECO:0000313" key="8">
    <source>
        <dbReference type="EMBL" id="RED99767.1"/>
    </source>
</evidence>
<keyword evidence="9" id="KW-1185">Reference proteome</keyword>
<dbReference type="GO" id="GO:0022857">
    <property type="term" value="F:transmembrane transporter activity"/>
    <property type="evidence" value="ECO:0007669"/>
    <property type="project" value="InterPro"/>
</dbReference>
<name>A0A3D9L4A7_MARFU</name>
<dbReference type="PROSITE" id="PS50850">
    <property type="entry name" value="MFS"/>
    <property type="match status" value="1"/>
</dbReference>
<feature type="domain" description="Major facilitator superfamily (MFS) profile" evidence="7">
    <location>
        <begin position="13"/>
        <end position="394"/>
    </location>
</feature>
<keyword evidence="5 6" id="KW-0472">Membrane</keyword>
<proteinExistence type="predicted"/>
<evidence type="ECO:0000256" key="3">
    <source>
        <dbReference type="ARBA" id="ARBA00022692"/>
    </source>
</evidence>
<dbReference type="InterPro" id="IPR050189">
    <property type="entry name" value="MFS_Efflux_Transporters"/>
</dbReference>
<dbReference type="InterPro" id="IPR011701">
    <property type="entry name" value="MFS"/>
</dbReference>
<feature type="transmembrane region" description="Helical" evidence="6">
    <location>
        <begin position="167"/>
        <end position="189"/>
    </location>
</feature>
<dbReference type="InterPro" id="IPR036259">
    <property type="entry name" value="MFS_trans_sf"/>
</dbReference>
<feature type="transmembrane region" description="Helical" evidence="6">
    <location>
        <begin position="79"/>
        <end position="98"/>
    </location>
</feature>
<dbReference type="OrthoDB" id="1404228at2"/>
<keyword evidence="2" id="KW-1003">Cell membrane</keyword>
<evidence type="ECO:0000256" key="6">
    <source>
        <dbReference type="SAM" id="Phobius"/>
    </source>
</evidence>
<dbReference type="InterPro" id="IPR020846">
    <property type="entry name" value="MFS_dom"/>
</dbReference>
<feature type="transmembrane region" description="Helical" evidence="6">
    <location>
        <begin position="21"/>
        <end position="40"/>
    </location>
</feature>
<dbReference type="RefSeq" id="WP_115867790.1">
    <property type="nucleotide sequence ID" value="NZ_QREG01000007.1"/>
</dbReference>
<dbReference type="EMBL" id="QREG01000007">
    <property type="protein sequence ID" value="RED99767.1"/>
    <property type="molecule type" value="Genomic_DNA"/>
</dbReference>
<dbReference type="AlphaFoldDB" id="A0A3D9L4A7"/>
<feature type="transmembrane region" description="Helical" evidence="6">
    <location>
        <begin position="253"/>
        <end position="272"/>
    </location>
</feature>
<evidence type="ECO:0000256" key="4">
    <source>
        <dbReference type="ARBA" id="ARBA00022989"/>
    </source>
</evidence>
<evidence type="ECO:0000313" key="9">
    <source>
        <dbReference type="Proteomes" id="UP000256779"/>
    </source>
</evidence>
<feature type="transmembrane region" description="Helical" evidence="6">
    <location>
        <begin position="284"/>
        <end position="302"/>
    </location>
</feature>
<feature type="transmembrane region" description="Helical" evidence="6">
    <location>
        <begin position="345"/>
        <end position="365"/>
    </location>
</feature>
<feature type="transmembrane region" description="Helical" evidence="6">
    <location>
        <begin position="371"/>
        <end position="391"/>
    </location>
</feature>
<sequence>MNYLQLLRKYPYKLTYGALHYFFSSIGQTFLISVSVPFILSDLSLSSGAFSNSYAIATIASAFTLPLIGGWVDRANLKHLSLVGGIGLIMACAVMFSADRLMLLIPGLFLLRFFGQGGMILIGSTATAKFFHEQRGKALSVVGLGLAIAETFTPMVLIFIINDFGWRMSWIALAAVVLLIFIPLTRLLIKTDTAIPQTAPEQSKTTDFTRRQVLRDPKFYLLLPAFMFLPFFITGIFIHQNLLAAAKGWSMDWMAFCFVGYGIAKVLTSFLGGALVDRFSAQKVFTFYLLPVALGLALLLFADHKLAAMLYMILLGMTASLGSLTGVALWAELYGVKNLGAIKSMTTTFMVVATAIGPIVIGYGLQGSTNTTLLVAIFSILLIILVSFFVIKSSNFNTKTT</sequence>
<feature type="transmembrane region" description="Helical" evidence="6">
    <location>
        <begin position="219"/>
        <end position="238"/>
    </location>
</feature>
<dbReference type="Gene3D" id="1.20.1250.20">
    <property type="entry name" value="MFS general substrate transporter like domains"/>
    <property type="match status" value="1"/>
</dbReference>
<organism evidence="8 9">
    <name type="scientific">Marinoscillum furvescens DSM 4134</name>
    <dbReference type="NCBI Taxonomy" id="1122208"/>
    <lineage>
        <taxon>Bacteria</taxon>
        <taxon>Pseudomonadati</taxon>
        <taxon>Bacteroidota</taxon>
        <taxon>Cytophagia</taxon>
        <taxon>Cytophagales</taxon>
        <taxon>Reichenbachiellaceae</taxon>
        <taxon>Marinoscillum</taxon>
    </lineage>
</organism>
<evidence type="ECO:0000256" key="1">
    <source>
        <dbReference type="ARBA" id="ARBA00004651"/>
    </source>
</evidence>
<evidence type="ECO:0000256" key="5">
    <source>
        <dbReference type="ARBA" id="ARBA00023136"/>
    </source>
</evidence>
<keyword evidence="3 6" id="KW-0812">Transmembrane</keyword>
<comment type="caution">
    <text evidence="8">The sequence shown here is derived from an EMBL/GenBank/DDBJ whole genome shotgun (WGS) entry which is preliminary data.</text>
</comment>
<comment type="subcellular location">
    <subcellularLocation>
        <location evidence="1">Cell membrane</location>
        <topology evidence="1">Multi-pass membrane protein</topology>
    </subcellularLocation>
</comment>
<reference evidence="8 9" key="1">
    <citation type="submission" date="2018-07" db="EMBL/GenBank/DDBJ databases">
        <title>Genomic Encyclopedia of Type Strains, Phase IV (KMG-IV): sequencing the most valuable type-strain genomes for metagenomic binning, comparative biology and taxonomic classification.</title>
        <authorList>
            <person name="Goeker M."/>
        </authorList>
    </citation>
    <scope>NUCLEOTIDE SEQUENCE [LARGE SCALE GENOMIC DNA]</scope>
    <source>
        <strain evidence="8 9">DSM 4134</strain>
    </source>
</reference>
<evidence type="ECO:0000259" key="7">
    <source>
        <dbReference type="PROSITE" id="PS50850"/>
    </source>
</evidence>
<gene>
    <name evidence="8" type="ORF">C7460_10749</name>
</gene>
<protein>
    <submittedName>
        <fullName evidence="8">Putative MFS family arabinose efflux permease</fullName>
    </submittedName>
</protein>
<dbReference type="GO" id="GO:0005886">
    <property type="term" value="C:plasma membrane"/>
    <property type="evidence" value="ECO:0007669"/>
    <property type="project" value="UniProtKB-SubCell"/>
</dbReference>
<accession>A0A3D9L4A7</accession>